<dbReference type="InterPro" id="IPR036680">
    <property type="entry name" value="SPOR-like_sf"/>
</dbReference>
<dbReference type="InterPro" id="IPR027417">
    <property type="entry name" value="P-loop_NTPase"/>
</dbReference>
<reference evidence="4" key="1">
    <citation type="submission" date="2022-07" db="EMBL/GenBank/DDBJ databases">
        <title>Genome sequencing of Photobacterium atrarenae GJH2-4.</title>
        <authorList>
            <person name="Park S.-J."/>
        </authorList>
    </citation>
    <scope>NUCLEOTIDE SEQUENCE</scope>
    <source>
        <strain evidence="4">GJH2-4</strain>
    </source>
</reference>
<organism evidence="4 5">
    <name type="scientific">Photobacterium atrarenae</name>
    <dbReference type="NCBI Taxonomy" id="865757"/>
    <lineage>
        <taxon>Bacteria</taxon>
        <taxon>Pseudomonadati</taxon>
        <taxon>Pseudomonadota</taxon>
        <taxon>Gammaproteobacteria</taxon>
        <taxon>Vibrionales</taxon>
        <taxon>Vibrionaceae</taxon>
        <taxon>Photobacterium</taxon>
    </lineage>
</organism>
<accession>A0ABY5GFR1</accession>
<dbReference type="PANTHER" id="PTHR35894:SF7">
    <property type="entry name" value="GENERAL SECRETION PATHWAY PROTEIN A-RELATED"/>
    <property type="match status" value="1"/>
</dbReference>
<dbReference type="Pfam" id="PF13401">
    <property type="entry name" value="AAA_22"/>
    <property type="match status" value="1"/>
</dbReference>
<protein>
    <submittedName>
        <fullName evidence="4">AAA family ATPase</fullName>
    </submittedName>
</protein>
<dbReference type="Pfam" id="PF05036">
    <property type="entry name" value="SPOR"/>
    <property type="match status" value="1"/>
</dbReference>
<evidence type="ECO:0000313" key="4">
    <source>
        <dbReference type="EMBL" id="UTV27960.1"/>
    </source>
</evidence>
<evidence type="ECO:0000259" key="3">
    <source>
        <dbReference type="PROSITE" id="PS51724"/>
    </source>
</evidence>
<evidence type="ECO:0000256" key="1">
    <source>
        <dbReference type="SAM" id="MobiDB-lite"/>
    </source>
</evidence>
<proteinExistence type="predicted"/>
<name>A0ABY5GFR1_9GAMM</name>
<dbReference type="SUPFAM" id="SSF52540">
    <property type="entry name" value="P-loop containing nucleoside triphosphate hydrolases"/>
    <property type="match status" value="1"/>
</dbReference>
<dbReference type="Gene3D" id="3.40.50.300">
    <property type="entry name" value="P-loop containing nucleotide triphosphate hydrolases"/>
    <property type="match status" value="1"/>
</dbReference>
<dbReference type="Gene3D" id="3.30.70.1070">
    <property type="entry name" value="Sporulation related repeat"/>
    <property type="match status" value="1"/>
</dbReference>
<feature type="region of interest" description="Disordered" evidence="1">
    <location>
        <begin position="314"/>
        <end position="336"/>
    </location>
</feature>
<keyword evidence="5" id="KW-1185">Reference proteome</keyword>
<dbReference type="InterPro" id="IPR052026">
    <property type="entry name" value="ExeA_AAA_ATPase_DNA-bind"/>
</dbReference>
<dbReference type="PANTHER" id="PTHR35894">
    <property type="entry name" value="GENERAL SECRETION PATHWAY PROTEIN A-RELATED"/>
    <property type="match status" value="1"/>
</dbReference>
<feature type="transmembrane region" description="Helical" evidence="2">
    <location>
        <begin position="239"/>
        <end position="258"/>
    </location>
</feature>
<feature type="domain" description="SPOR" evidence="3">
    <location>
        <begin position="451"/>
        <end position="529"/>
    </location>
</feature>
<keyword evidence="2" id="KW-1133">Transmembrane helix</keyword>
<keyword evidence="2" id="KW-0812">Transmembrane</keyword>
<gene>
    <name evidence="4" type="ORF">NNL38_01120</name>
</gene>
<dbReference type="InterPro" id="IPR007730">
    <property type="entry name" value="SPOR-like_dom"/>
</dbReference>
<evidence type="ECO:0000256" key="2">
    <source>
        <dbReference type="SAM" id="Phobius"/>
    </source>
</evidence>
<evidence type="ECO:0000313" key="5">
    <source>
        <dbReference type="Proteomes" id="UP001057998"/>
    </source>
</evidence>
<keyword evidence="2" id="KW-0472">Membrane</keyword>
<dbReference type="RefSeq" id="WP_255389215.1">
    <property type="nucleotide sequence ID" value="NZ_CP101508.1"/>
</dbReference>
<feature type="region of interest" description="Disordered" evidence="1">
    <location>
        <begin position="371"/>
        <end position="440"/>
    </location>
</feature>
<dbReference type="InterPro" id="IPR049945">
    <property type="entry name" value="AAA_22"/>
</dbReference>
<feature type="compositionally biased region" description="Low complexity" evidence="1">
    <location>
        <begin position="379"/>
        <end position="392"/>
    </location>
</feature>
<dbReference type="PROSITE" id="PS51724">
    <property type="entry name" value="SPOR"/>
    <property type="match status" value="1"/>
</dbReference>
<sequence>MTRDTSVAMLDVDSQIQLLSRLQFLTRFSSNLIQITGGDGAGKTWLAQRYLEQWAAQSNQSLLLCHPSQSPAQHRSILLKQLIAKPVFNEQDPILQSLEHMLAGAMPVDLLLVIDDAHLLSATLVAELWALVQKARMTPGWQVNVLLFSQPGRLDKYLSQASHGQGSTPLELEITDFSEQEALTFVEVIFAFDRLDANRRRSLKEQARQVAPRPGALMQLENTEQAAMAGVSTRKFSPLILMVILLVVAAGGIGTWLFSQPEPAQGTDVGSAPGTDVLPVPEQQAAQASQEILSTGRFDEPQSPLPAVSVTDEARQAVSDQPARSGQPVLDDSGRLPQEVSIEGLTVGRSDSPPRVVVPSDVVDAMLTEQARGGSGEQAAAALAPATETAVASQTQTSQADASPAATPALVTEPVQSPATAQPSGQAPPERGSEPVPAAEPAPQLGVALKAVDARHYALQLAALRSLTAANQFIAQYDIARIAEIYETRRNGEPWFIIVTGDFPSVVSARRAESRLPARLQQVQPWVKSYAQIHREIDRVK</sequence>
<dbReference type="EMBL" id="CP101508">
    <property type="protein sequence ID" value="UTV27960.1"/>
    <property type="molecule type" value="Genomic_DNA"/>
</dbReference>
<feature type="compositionally biased region" description="Polar residues" evidence="1">
    <location>
        <begin position="414"/>
        <end position="425"/>
    </location>
</feature>
<dbReference type="Proteomes" id="UP001057998">
    <property type="component" value="Chromosome 1"/>
</dbReference>